<accession>A0A0F9LE25</accession>
<gene>
    <name evidence="1" type="ORF">LCGC14_1288790</name>
</gene>
<comment type="caution">
    <text evidence="1">The sequence shown here is derived from an EMBL/GenBank/DDBJ whole genome shotgun (WGS) entry which is preliminary data.</text>
</comment>
<name>A0A0F9LE25_9ZZZZ</name>
<protein>
    <submittedName>
        <fullName evidence="1">Uncharacterized protein</fullName>
    </submittedName>
</protein>
<dbReference type="EMBL" id="LAZR01007407">
    <property type="protein sequence ID" value="KKM85461.1"/>
    <property type="molecule type" value="Genomic_DNA"/>
</dbReference>
<reference evidence="1" key="1">
    <citation type="journal article" date="2015" name="Nature">
        <title>Complex archaea that bridge the gap between prokaryotes and eukaryotes.</title>
        <authorList>
            <person name="Spang A."/>
            <person name="Saw J.H."/>
            <person name="Jorgensen S.L."/>
            <person name="Zaremba-Niedzwiedzka K."/>
            <person name="Martijn J."/>
            <person name="Lind A.E."/>
            <person name="van Eijk R."/>
            <person name="Schleper C."/>
            <person name="Guy L."/>
            <person name="Ettema T.J."/>
        </authorList>
    </citation>
    <scope>NUCLEOTIDE SEQUENCE</scope>
</reference>
<organism evidence="1">
    <name type="scientific">marine sediment metagenome</name>
    <dbReference type="NCBI Taxonomy" id="412755"/>
    <lineage>
        <taxon>unclassified sequences</taxon>
        <taxon>metagenomes</taxon>
        <taxon>ecological metagenomes</taxon>
    </lineage>
</organism>
<sequence length="237" mass="27778">MESIEKNDVDISKLFSWGGEFDVLDTDKKTLSKVFIRLVGDADLNKARIFALRKSAQLRKKLRTKNSDERLAYIPDFLELEKESLVEAVLAYSLKDISADIVKKLNLVLPKEPKSEASLEEQEKYQEEVDNWPTERHKMILSKMKEETDKEKVKLTRLSKKRLEKLYETYVISIICNDEMTSKFLEFCTFLGIYKDEDYKNRMFDSLDEFTNLIPSIKNQLIEYYSSLDIGLSELKK</sequence>
<proteinExistence type="predicted"/>
<dbReference type="AlphaFoldDB" id="A0A0F9LE25"/>
<evidence type="ECO:0000313" key="1">
    <source>
        <dbReference type="EMBL" id="KKM85461.1"/>
    </source>
</evidence>